<dbReference type="Proteomes" id="UP000320095">
    <property type="component" value="Unassembled WGS sequence"/>
</dbReference>
<evidence type="ECO:0000256" key="3">
    <source>
        <dbReference type="ARBA" id="ARBA00022827"/>
    </source>
</evidence>
<dbReference type="PANTHER" id="PTHR43104:SF2">
    <property type="entry name" value="L-2-HYDROXYGLUTARATE DEHYDROGENASE, MITOCHONDRIAL"/>
    <property type="match status" value="1"/>
</dbReference>
<gene>
    <name evidence="7" type="ORF">EAH80_24645</name>
</gene>
<dbReference type="Pfam" id="PF01266">
    <property type="entry name" value="DAO"/>
    <property type="match status" value="1"/>
</dbReference>
<dbReference type="Gene3D" id="3.50.50.60">
    <property type="entry name" value="FAD/NAD(P)-binding domain"/>
    <property type="match status" value="1"/>
</dbReference>
<evidence type="ECO:0000313" key="8">
    <source>
        <dbReference type="Proteomes" id="UP000320095"/>
    </source>
</evidence>
<dbReference type="EMBL" id="RCZG01000013">
    <property type="protein sequence ID" value="TPG31198.1"/>
    <property type="molecule type" value="Genomic_DNA"/>
</dbReference>
<proteinExistence type="inferred from homology"/>
<keyword evidence="4" id="KW-0560">Oxidoreductase</keyword>
<evidence type="ECO:0000256" key="1">
    <source>
        <dbReference type="ARBA" id="ARBA00001974"/>
    </source>
</evidence>
<organism evidence="7 8">
    <name type="scientific">Mycolicibacterium hodleri</name>
    <dbReference type="NCBI Taxonomy" id="49897"/>
    <lineage>
        <taxon>Bacteria</taxon>
        <taxon>Bacillati</taxon>
        <taxon>Actinomycetota</taxon>
        <taxon>Actinomycetes</taxon>
        <taxon>Mycobacteriales</taxon>
        <taxon>Mycobacteriaceae</taxon>
        <taxon>Mycolicibacterium</taxon>
    </lineage>
</organism>
<dbReference type="InterPro" id="IPR036188">
    <property type="entry name" value="FAD/NAD-bd_sf"/>
</dbReference>
<evidence type="ECO:0000256" key="2">
    <source>
        <dbReference type="ARBA" id="ARBA00022630"/>
    </source>
</evidence>
<comment type="caution">
    <text evidence="7">The sequence shown here is derived from an EMBL/GenBank/DDBJ whole genome shotgun (WGS) entry which is preliminary data.</text>
</comment>
<sequence length="403" mass="43003">MNRFRYCVVGAGIVGLSTAHHLLTAEPDASVVVLEGAGSVAAHQSGHNSGVIHSGIYYEPGSLKARFCKAGEQATKEFCAQHGIAFDECGKLIVATTPTELTRMAALEDRAAVNGITCRRVSRDELTELEPNVTGLGALHLPRTGIVDYRLVARRLVDLIVERGGAVLTDQRVTAISETAAGASISTASATITCDRLVVCGGLQADRLAEMAGVPIDVQIIPFRGEYFQLPPERSGFVKRLIYPVPDPDLPFLGVHLSPTIAGDITVGPSAVLGLAREGYPKFSVDPRDVARMAAFPGLWRVARANLRLGAKEVRNSVFKRSYLRECRKYAPGLVTADLLPYEAGIRAQAVRRDGTLVHDFVIERTERMIHVLNSPSPAATAALPIGQHLAGLAAASGQDTAS</sequence>
<keyword evidence="2" id="KW-0285">Flavoprotein</keyword>
<keyword evidence="3" id="KW-0274">FAD</keyword>
<dbReference type="NCBIfam" id="NF008726">
    <property type="entry name" value="PRK11728.1"/>
    <property type="match status" value="1"/>
</dbReference>
<dbReference type="OrthoDB" id="9801699at2"/>
<accession>A0A502E087</accession>
<dbReference type="PANTHER" id="PTHR43104">
    <property type="entry name" value="L-2-HYDROXYGLUTARATE DEHYDROGENASE, MITOCHONDRIAL"/>
    <property type="match status" value="1"/>
</dbReference>
<reference evidence="7 8" key="1">
    <citation type="journal article" date="2019" name="Environ. Microbiol.">
        <title>Species interactions and distinct microbial communities in high Arctic permafrost affected cryosols are associated with the CH4 and CO2 gas fluxes.</title>
        <authorList>
            <person name="Altshuler I."/>
            <person name="Hamel J."/>
            <person name="Turney S."/>
            <person name="Magnuson E."/>
            <person name="Levesque R."/>
            <person name="Greer C."/>
            <person name="Whyte L.G."/>
        </authorList>
    </citation>
    <scope>NUCLEOTIDE SEQUENCE [LARGE SCALE GENOMIC DNA]</scope>
    <source>
        <strain evidence="7 8">S5.20</strain>
    </source>
</reference>
<evidence type="ECO:0000256" key="5">
    <source>
        <dbReference type="ARBA" id="ARBA00037941"/>
    </source>
</evidence>
<evidence type="ECO:0000259" key="6">
    <source>
        <dbReference type="Pfam" id="PF01266"/>
    </source>
</evidence>
<name>A0A502E087_9MYCO</name>
<dbReference type="SUPFAM" id="SSF51905">
    <property type="entry name" value="FAD/NAD(P)-binding domain"/>
    <property type="match status" value="1"/>
</dbReference>
<dbReference type="GO" id="GO:0005737">
    <property type="term" value="C:cytoplasm"/>
    <property type="evidence" value="ECO:0007669"/>
    <property type="project" value="TreeGrafter"/>
</dbReference>
<keyword evidence="8" id="KW-1185">Reference proteome</keyword>
<dbReference type="InterPro" id="IPR006076">
    <property type="entry name" value="FAD-dep_OxRdtase"/>
</dbReference>
<feature type="domain" description="FAD dependent oxidoreductase" evidence="6">
    <location>
        <begin position="6"/>
        <end position="392"/>
    </location>
</feature>
<dbReference type="RefSeq" id="WP_140697050.1">
    <property type="nucleotide sequence ID" value="NZ_RCZG01000013.1"/>
</dbReference>
<dbReference type="AlphaFoldDB" id="A0A502E087"/>
<evidence type="ECO:0000256" key="4">
    <source>
        <dbReference type="ARBA" id="ARBA00023002"/>
    </source>
</evidence>
<dbReference type="GO" id="GO:0047545">
    <property type="term" value="F:(S)-2-hydroxyglutarate dehydrogenase activity"/>
    <property type="evidence" value="ECO:0007669"/>
    <property type="project" value="TreeGrafter"/>
</dbReference>
<evidence type="ECO:0000313" key="7">
    <source>
        <dbReference type="EMBL" id="TPG31198.1"/>
    </source>
</evidence>
<dbReference type="Gene3D" id="3.30.9.10">
    <property type="entry name" value="D-Amino Acid Oxidase, subunit A, domain 2"/>
    <property type="match status" value="1"/>
</dbReference>
<protein>
    <submittedName>
        <fullName evidence="7">L-2-hydroxyglutarate oxidase</fullName>
    </submittedName>
</protein>
<comment type="similarity">
    <text evidence="5">Belongs to the L2HGDH family.</text>
</comment>
<comment type="cofactor">
    <cofactor evidence="1">
        <name>FAD</name>
        <dbReference type="ChEBI" id="CHEBI:57692"/>
    </cofactor>
</comment>